<sequence length="242" mass="26719">YLRGYGCSNGWFSFECGRKCSTGQGHHIFECSCADQLFDTLVQQIGNQQHLSHSHSHSQMSNDLISMSNNGPLSLHEYQNLASFTSDLIRPGSNLDHVTSGNSQIPTTRSSSSTGVHTYLNSTVINGQMKSQPNYYSTNPMSHNSSGASSRLNGSKHSLNETGLNGHHNYLWSSSSSSGHGNHSFDSRTLPLMMRKENSSSHAYVNASEISNNNNNNNNNNDSSNNRIRRSRIKNRFSNNNS</sequence>
<dbReference type="GO" id="GO:0005737">
    <property type="term" value="C:cytoplasm"/>
    <property type="evidence" value="ECO:0007669"/>
    <property type="project" value="TreeGrafter"/>
</dbReference>
<dbReference type="OrthoDB" id="6243387at2759"/>
<gene>
    <name evidence="3" type="ORF">BLA29_007961</name>
</gene>
<dbReference type="EMBL" id="MUJZ01003016">
    <property type="protein sequence ID" value="OTF83593.1"/>
    <property type="molecule type" value="Genomic_DNA"/>
</dbReference>
<keyword evidence="4" id="KW-1185">Reference proteome</keyword>
<feature type="region of interest" description="Disordered" evidence="1">
    <location>
        <begin position="130"/>
        <end position="161"/>
    </location>
</feature>
<feature type="compositionally biased region" description="Low complexity" evidence="1">
    <location>
        <begin position="209"/>
        <end position="226"/>
    </location>
</feature>
<dbReference type="AlphaFoldDB" id="A0A1Y3BUY0"/>
<dbReference type="PANTHER" id="PTHR21258:SF62">
    <property type="entry name" value="INSULIN RECEPTOR SUBSTRATE 1"/>
    <property type="match status" value="1"/>
</dbReference>
<protein>
    <recommendedName>
        <fullName evidence="2">IRS-type PTB domain-containing protein</fullName>
    </recommendedName>
</protein>
<organism evidence="3 4">
    <name type="scientific">Euroglyphus maynei</name>
    <name type="common">Mayne's house dust mite</name>
    <dbReference type="NCBI Taxonomy" id="6958"/>
    <lineage>
        <taxon>Eukaryota</taxon>
        <taxon>Metazoa</taxon>
        <taxon>Ecdysozoa</taxon>
        <taxon>Arthropoda</taxon>
        <taxon>Chelicerata</taxon>
        <taxon>Arachnida</taxon>
        <taxon>Acari</taxon>
        <taxon>Acariformes</taxon>
        <taxon>Sarcoptiformes</taxon>
        <taxon>Astigmata</taxon>
        <taxon>Psoroptidia</taxon>
        <taxon>Analgoidea</taxon>
        <taxon>Pyroglyphidae</taxon>
        <taxon>Pyroglyphinae</taxon>
        <taxon>Euroglyphus</taxon>
    </lineage>
</organism>
<dbReference type="PROSITE" id="PS51064">
    <property type="entry name" value="IRS_PTB"/>
    <property type="match status" value="1"/>
</dbReference>
<dbReference type="SUPFAM" id="SSF50729">
    <property type="entry name" value="PH domain-like"/>
    <property type="match status" value="1"/>
</dbReference>
<name>A0A1Y3BUY0_EURMA</name>
<comment type="caution">
    <text evidence="3">The sequence shown here is derived from an EMBL/GenBank/DDBJ whole genome shotgun (WGS) entry which is preliminary data.</text>
</comment>
<dbReference type="Pfam" id="PF02174">
    <property type="entry name" value="IRS"/>
    <property type="match status" value="1"/>
</dbReference>
<dbReference type="InterPro" id="IPR050996">
    <property type="entry name" value="Docking_Protein_DOK"/>
</dbReference>
<dbReference type="Proteomes" id="UP000194236">
    <property type="component" value="Unassembled WGS sequence"/>
</dbReference>
<dbReference type="InterPro" id="IPR002404">
    <property type="entry name" value="IRS_PTB"/>
</dbReference>
<accession>A0A1Y3BUY0</accession>
<evidence type="ECO:0000313" key="3">
    <source>
        <dbReference type="EMBL" id="OTF83593.1"/>
    </source>
</evidence>
<reference evidence="3 4" key="1">
    <citation type="submission" date="2017-03" db="EMBL/GenBank/DDBJ databases">
        <title>Genome Survey of Euroglyphus maynei.</title>
        <authorList>
            <person name="Arlian L.G."/>
            <person name="Morgan M.S."/>
            <person name="Rider S.D."/>
        </authorList>
    </citation>
    <scope>NUCLEOTIDE SEQUENCE [LARGE SCALE GENOMIC DNA]</scope>
    <source>
        <strain evidence="3">Arlian Lab</strain>
        <tissue evidence="3">Whole body</tissue>
    </source>
</reference>
<dbReference type="GO" id="GO:0007169">
    <property type="term" value="P:cell surface receptor protein tyrosine kinase signaling pathway"/>
    <property type="evidence" value="ECO:0007669"/>
    <property type="project" value="TreeGrafter"/>
</dbReference>
<proteinExistence type="predicted"/>
<feature type="domain" description="IRS-type PTB" evidence="2">
    <location>
        <begin position="1"/>
        <end position="55"/>
    </location>
</feature>
<evidence type="ECO:0000313" key="4">
    <source>
        <dbReference type="Proteomes" id="UP000194236"/>
    </source>
</evidence>
<feature type="region of interest" description="Disordered" evidence="1">
    <location>
        <begin position="209"/>
        <end position="242"/>
    </location>
</feature>
<evidence type="ECO:0000256" key="1">
    <source>
        <dbReference type="SAM" id="MobiDB-lite"/>
    </source>
</evidence>
<feature type="non-terminal residue" evidence="3">
    <location>
        <position position="1"/>
    </location>
</feature>
<feature type="non-terminal residue" evidence="3">
    <location>
        <position position="242"/>
    </location>
</feature>
<dbReference type="InterPro" id="IPR011993">
    <property type="entry name" value="PH-like_dom_sf"/>
</dbReference>
<dbReference type="PANTHER" id="PTHR21258">
    <property type="entry name" value="DOCKING PROTEIN RELATED"/>
    <property type="match status" value="1"/>
</dbReference>
<dbReference type="Gene3D" id="2.30.29.30">
    <property type="entry name" value="Pleckstrin-homology domain (PH domain)/Phosphotyrosine-binding domain (PTB)"/>
    <property type="match status" value="1"/>
</dbReference>
<evidence type="ECO:0000259" key="2">
    <source>
        <dbReference type="PROSITE" id="PS51064"/>
    </source>
</evidence>